<keyword evidence="4" id="KW-1185">Reference proteome</keyword>
<evidence type="ECO:0000256" key="2">
    <source>
        <dbReference type="ARBA" id="ARBA00023054"/>
    </source>
</evidence>
<dbReference type="PANTHER" id="PTHR19423:SF1">
    <property type="entry name" value="SH3 DOMAIN-BINDING PROTEIN 5"/>
    <property type="match status" value="1"/>
</dbReference>
<reference evidence="5" key="1">
    <citation type="submission" date="2025-08" db="UniProtKB">
        <authorList>
            <consortium name="RefSeq"/>
        </authorList>
    </citation>
    <scope>IDENTIFICATION</scope>
</reference>
<evidence type="ECO:0000313" key="5">
    <source>
        <dbReference type="RefSeq" id="XP_003743169.1"/>
    </source>
</evidence>
<evidence type="ECO:0000256" key="1">
    <source>
        <dbReference type="ARBA" id="ARBA00007796"/>
    </source>
</evidence>
<dbReference type="GO" id="GO:0005737">
    <property type="term" value="C:cytoplasm"/>
    <property type="evidence" value="ECO:0007669"/>
    <property type="project" value="TreeGrafter"/>
</dbReference>
<feature type="coiled-coil region" evidence="3">
    <location>
        <begin position="13"/>
        <end position="40"/>
    </location>
</feature>
<gene>
    <name evidence="5" type="primary">LOC100902309</name>
</gene>
<dbReference type="GO" id="GO:0035556">
    <property type="term" value="P:intracellular signal transduction"/>
    <property type="evidence" value="ECO:0007669"/>
    <property type="project" value="InterPro"/>
</dbReference>
<dbReference type="RefSeq" id="XP_003743169.1">
    <property type="nucleotide sequence ID" value="XM_003743121.1"/>
</dbReference>
<keyword evidence="2 3" id="KW-0175">Coiled coil</keyword>
<name>A0AAJ6QT71_9ACAR</name>
<dbReference type="InterPro" id="IPR007940">
    <property type="entry name" value="SH3BP5"/>
</dbReference>
<sequence length="341" mass="39065">MCDIEEEELDPRVQIQLEKLNSCTDEINRLEVELDEANAHFRHTLSVSTQRLNILKKKLDKAIEAARPYYEAKYRAHRAQQECQKAAIQYQRASEIHQAATETIALAEQRFLSKQSEWAFDTAWQEMLNHATEKVTVAKTQMVESQSEHRRRAAVFKEAEECVKCMEEKLKSEIKKSRTYFEAKDRFERSLEEIKARIEEKRGNVARSKEQYNGALHALEIISSEIHERRKTRLELDIERKFRDSGFQHLTPTSSTSGDLCDQTIGRLLEGSMGQLTDEGYSQSQLGSDSYLASFDCSISQCSSIASSVSSLPEKLKDIEEALSSTPKKSKKDFVDVPLDD</sequence>
<dbReference type="Proteomes" id="UP000694867">
    <property type="component" value="Unplaced"/>
</dbReference>
<protein>
    <submittedName>
        <fullName evidence="5">SH3 domain-binding protein 5 homolog</fullName>
    </submittedName>
</protein>
<accession>A0AAJ6QT71</accession>
<dbReference type="AlphaFoldDB" id="A0AAJ6QT71"/>
<evidence type="ECO:0000313" key="4">
    <source>
        <dbReference type="Proteomes" id="UP000694867"/>
    </source>
</evidence>
<dbReference type="GO" id="GO:0004860">
    <property type="term" value="F:protein kinase inhibitor activity"/>
    <property type="evidence" value="ECO:0007669"/>
    <property type="project" value="TreeGrafter"/>
</dbReference>
<dbReference type="PANTHER" id="PTHR19423">
    <property type="entry name" value="SH3 DOMAIN-BINDING PROTEIN 5"/>
    <property type="match status" value="1"/>
</dbReference>
<organism evidence="4 5">
    <name type="scientific">Galendromus occidentalis</name>
    <name type="common">western predatory mite</name>
    <dbReference type="NCBI Taxonomy" id="34638"/>
    <lineage>
        <taxon>Eukaryota</taxon>
        <taxon>Metazoa</taxon>
        <taxon>Ecdysozoa</taxon>
        <taxon>Arthropoda</taxon>
        <taxon>Chelicerata</taxon>
        <taxon>Arachnida</taxon>
        <taxon>Acari</taxon>
        <taxon>Parasitiformes</taxon>
        <taxon>Mesostigmata</taxon>
        <taxon>Gamasina</taxon>
        <taxon>Phytoseioidea</taxon>
        <taxon>Phytoseiidae</taxon>
        <taxon>Typhlodrominae</taxon>
        <taxon>Galendromus</taxon>
    </lineage>
</organism>
<comment type="similarity">
    <text evidence="1">Belongs to the SH3BP5 family.</text>
</comment>
<evidence type="ECO:0000256" key="3">
    <source>
        <dbReference type="SAM" id="Coils"/>
    </source>
</evidence>
<dbReference type="KEGG" id="goe:100902309"/>
<dbReference type="GeneID" id="100902309"/>
<dbReference type="Pfam" id="PF05276">
    <property type="entry name" value="SH3BP5"/>
    <property type="match status" value="1"/>
</dbReference>
<feature type="coiled-coil region" evidence="3">
    <location>
        <begin position="184"/>
        <end position="211"/>
    </location>
</feature>
<proteinExistence type="inferred from homology"/>